<dbReference type="InterPro" id="IPR002401">
    <property type="entry name" value="Cyt_P450_E_grp-I"/>
</dbReference>
<reference evidence="10 11" key="1">
    <citation type="journal article" date="2016" name="Genome Biol. Evol.">
        <title>Draft genome sequence of an aflatoxigenic Aspergillus species, A. bombycis.</title>
        <authorList>
            <person name="Moore G.G."/>
            <person name="Mack B.M."/>
            <person name="Beltz S.B."/>
            <person name="Gilbert M.K."/>
        </authorList>
    </citation>
    <scope>NUCLEOTIDE SEQUENCE [LARGE SCALE GENOMIC DNA]</scope>
    <source>
        <strain evidence="11">NRRL 26010</strain>
    </source>
</reference>
<dbReference type="Gene3D" id="1.10.630.10">
    <property type="entry name" value="Cytochrome P450"/>
    <property type="match status" value="1"/>
</dbReference>
<organism evidence="10 11">
    <name type="scientific">Aspergillus bombycis</name>
    <dbReference type="NCBI Taxonomy" id="109264"/>
    <lineage>
        <taxon>Eukaryota</taxon>
        <taxon>Fungi</taxon>
        <taxon>Dikarya</taxon>
        <taxon>Ascomycota</taxon>
        <taxon>Pezizomycotina</taxon>
        <taxon>Eurotiomycetes</taxon>
        <taxon>Eurotiomycetidae</taxon>
        <taxon>Eurotiales</taxon>
        <taxon>Aspergillaceae</taxon>
        <taxon>Aspergillus</taxon>
    </lineage>
</organism>
<dbReference type="PRINTS" id="PR00385">
    <property type="entry name" value="P450"/>
</dbReference>
<dbReference type="InterPro" id="IPR017972">
    <property type="entry name" value="Cyt_P450_CS"/>
</dbReference>
<evidence type="ECO:0000256" key="6">
    <source>
        <dbReference type="ARBA" id="ARBA00023004"/>
    </source>
</evidence>
<keyword evidence="5 9" id="KW-0560">Oxidoreductase</keyword>
<keyword evidence="6 8" id="KW-0408">Iron</keyword>
<dbReference type="Pfam" id="PF00067">
    <property type="entry name" value="p450"/>
    <property type="match status" value="1"/>
</dbReference>
<evidence type="ECO:0000256" key="8">
    <source>
        <dbReference type="PIRSR" id="PIRSR602401-1"/>
    </source>
</evidence>
<dbReference type="InterPro" id="IPR036396">
    <property type="entry name" value="Cyt_P450_sf"/>
</dbReference>
<gene>
    <name evidence="10" type="ORF">ABOM_008343</name>
</gene>
<dbReference type="InterPro" id="IPR050121">
    <property type="entry name" value="Cytochrome_P450_monoxygenase"/>
</dbReference>
<evidence type="ECO:0000256" key="3">
    <source>
        <dbReference type="ARBA" id="ARBA00022617"/>
    </source>
</evidence>
<comment type="caution">
    <text evidence="10">The sequence shown here is derived from an EMBL/GenBank/DDBJ whole genome shotgun (WGS) entry which is preliminary data.</text>
</comment>
<dbReference type="EMBL" id="LYCR01000088">
    <property type="protein sequence ID" value="OGM42496.1"/>
    <property type="molecule type" value="Genomic_DNA"/>
</dbReference>
<evidence type="ECO:0008006" key="12">
    <source>
        <dbReference type="Google" id="ProtNLM"/>
    </source>
</evidence>
<dbReference type="GO" id="GO:0005506">
    <property type="term" value="F:iron ion binding"/>
    <property type="evidence" value="ECO:0007669"/>
    <property type="project" value="InterPro"/>
</dbReference>
<dbReference type="PANTHER" id="PTHR24305:SF29">
    <property type="entry name" value="BENZOATE-PARA-HYDROXYLASE"/>
    <property type="match status" value="1"/>
</dbReference>
<dbReference type="GeneID" id="34451733"/>
<evidence type="ECO:0000256" key="7">
    <source>
        <dbReference type="ARBA" id="ARBA00023033"/>
    </source>
</evidence>
<dbReference type="Proteomes" id="UP000179179">
    <property type="component" value="Unassembled WGS sequence"/>
</dbReference>
<dbReference type="AlphaFoldDB" id="A0A1F7ZSR6"/>
<feature type="binding site" description="axial binding residue" evidence="8">
    <location>
        <position position="445"/>
    </location>
    <ligand>
        <name>heme</name>
        <dbReference type="ChEBI" id="CHEBI:30413"/>
    </ligand>
    <ligandPart>
        <name>Fe</name>
        <dbReference type="ChEBI" id="CHEBI:18248"/>
    </ligandPart>
</feature>
<dbReference type="InterPro" id="IPR001128">
    <property type="entry name" value="Cyt_P450"/>
</dbReference>
<proteinExistence type="inferred from homology"/>
<name>A0A1F7ZSR6_9EURO</name>
<sequence>MLLSLALPILGLSTVALILTPLVYYLWDPHGLREFPSPSIAAISPICRAWHNVRFKHYAAVHDAHERLGTHVRIAPNHISILDPRAPQQIYGHGANMLKADWYDAAAGPHRNLADTRDKSEHQAKRKMLAHTFAAKTVVAFEPLLQENLSNLLNVLDRHEAAGEMANIRRLLNYMLIDIFGQLLYGHKLGCLERGDDILVAESKDGRTYKAPFIDSLLDSTVINNLLAIFSHIAPTLGKIAQYHLYKKKGADWDNIVYHNTKKRFETPKAEDNLFQRLLRDSKGQDLNLPFGAILAECSSMMNAGTETTTAAMTNTTYLLYSHPPVLQKLRDEIMAAVPGNDIPTYAVVSTLPYLRACIEESLRVRPASSFGLPRIVPKGGREICGQFIPEDVIVSVPTYSLLRDQTVFKQAAEYIPDRWLTEDPEEKKRMMNGHLPFSTGPRACIGRNIAYFEQTVVIATIVKFFDGKLEEGFQLETQERFNSNAGDLPMQMSRRVF</sequence>
<protein>
    <recommendedName>
        <fullName evidence="12">Cytochrome P450</fullName>
    </recommendedName>
</protein>
<evidence type="ECO:0000256" key="2">
    <source>
        <dbReference type="ARBA" id="ARBA00010617"/>
    </source>
</evidence>
<keyword evidence="11" id="KW-1185">Reference proteome</keyword>
<comment type="similarity">
    <text evidence="2 9">Belongs to the cytochrome P450 family.</text>
</comment>
<dbReference type="GO" id="GO:0004497">
    <property type="term" value="F:monooxygenase activity"/>
    <property type="evidence" value="ECO:0007669"/>
    <property type="project" value="UniProtKB-KW"/>
</dbReference>
<keyword evidence="4 8" id="KW-0479">Metal-binding</keyword>
<dbReference type="GO" id="GO:0016705">
    <property type="term" value="F:oxidoreductase activity, acting on paired donors, with incorporation or reduction of molecular oxygen"/>
    <property type="evidence" value="ECO:0007669"/>
    <property type="project" value="InterPro"/>
</dbReference>
<accession>A0A1F7ZSR6</accession>
<dbReference type="PRINTS" id="PR00463">
    <property type="entry name" value="EP450I"/>
</dbReference>
<dbReference type="RefSeq" id="XP_022386213.1">
    <property type="nucleotide sequence ID" value="XM_022535472.1"/>
</dbReference>
<evidence type="ECO:0000313" key="10">
    <source>
        <dbReference type="EMBL" id="OGM42496.1"/>
    </source>
</evidence>
<evidence type="ECO:0000313" key="11">
    <source>
        <dbReference type="Proteomes" id="UP000179179"/>
    </source>
</evidence>
<dbReference type="PROSITE" id="PS00086">
    <property type="entry name" value="CYTOCHROME_P450"/>
    <property type="match status" value="1"/>
</dbReference>
<comment type="cofactor">
    <cofactor evidence="1 8">
        <name>heme</name>
        <dbReference type="ChEBI" id="CHEBI:30413"/>
    </cofactor>
</comment>
<evidence type="ECO:0000256" key="1">
    <source>
        <dbReference type="ARBA" id="ARBA00001971"/>
    </source>
</evidence>
<dbReference type="PANTHER" id="PTHR24305">
    <property type="entry name" value="CYTOCHROME P450"/>
    <property type="match status" value="1"/>
</dbReference>
<dbReference type="OrthoDB" id="2789670at2759"/>
<evidence type="ECO:0000256" key="5">
    <source>
        <dbReference type="ARBA" id="ARBA00023002"/>
    </source>
</evidence>
<evidence type="ECO:0000256" key="9">
    <source>
        <dbReference type="RuleBase" id="RU000461"/>
    </source>
</evidence>
<dbReference type="GO" id="GO:0020037">
    <property type="term" value="F:heme binding"/>
    <property type="evidence" value="ECO:0007669"/>
    <property type="project" value="InterPro"/>
</dbReference>
<keyword evidence="3 8" id="KW-0349">Heme</keyword>
<keyword evidence="7 9" id="KW-0503">Monooxygenase</keyword>
<dbReference type="STRING" id="109264.A0A1F7ZSR6"/>
<dbReference type="SUPFAM" id="SSF48264">
    <property type="entry name" value="Cytochrome P450"/>
    <property type="match status" value="1"/>
</dbReference>
<evidence type="ECO:0000256" key="4">
    <source>
        <dbReference type="ARBA" id="ARBA00022723"/>
    </source>
</evidence>